<name>A0ABN7TQU4_9BACL</name>
<keyword evidence="1" id="KW-1133">Transmembrane helix</keyword>
<feature type="transmembrane region" description="Helical" evidence="1">
    <location>
        <begin position="121"/>
        <end position="139"/>
    </location>
</feature>
<dbReference type="RefSeq" id="WP_230415345.1">
    <property type="nucleotide sequence ID" value="NZ_CAJVCE010000016.1"/>
</dbReference>
<gene>
    <name evidence="2" type="ORF">PAECIP111802_04933</name>
</gene>
<sequence length="324" mass="36764">MTDQIVSGIAKGLFLALWIIGTVMIAVPVLQKIAVIYQRKRRFRSLGEPDKEIKISLRKIPIIDQFAVEMEIAEIKWSVEVVLAMMLMFLLVGGFGSAGAIYLLQQAYATGADRIASTNPLILSLCTGILFASFPYFYIRFRLQRKRHRIALRMIALVQNLIGHYRPRITMAELASKAGPTMHTDVRSEWKRLELSLRIKPVKDALYEFSERLDNHWADDLVDILLIGITRGVNVTGALQKLVKDMLTSKRNEEKRLAMVTVYRIGTVFLVLAAFGIVLFNIMADPPNFKHYFLDPFGQSLMVLTLIVLMGSMVMVLKSGRKRF</sequence>
<comment type="caution">
    <text evidence="2">The sequence shown here is derived from an EMBL/GenBank/DDBJ whole genome shotgun (WGS) entry which is preliminary data.</text>
</comment>
<dbReference type="Proteomes" id="UP000730618">
    <property type="component" value="Unassembled WGS sequence"/>
</dbReference>
<keyword evidence="1" id="KW-0472">Membrane</keyword>
<organism evidence="2 3">
    <name type="scientific">Paenibacillus allorhizosphaerae</name>
    <dbReference type="NCBI Taxonomy" id="2849866"/>
    <lineage>
        <taxon>Bacteria</taxon>
        <taxon>Bacillati</taxon>
        <taxon>Bacillota</taxon>
        <taxon>Bacilli</taxon>
        <taxon>Bacillales</taxon>
        <taxon>Paenibacillaceae</taxon>
        <taxon>Paenibacillus</taxon>
    </lineage>
</organism>
<feature type="transmembrane region" description="Helical" evidence="1">
    <location>
        <begin position="261"/>
        <end position="284"/>
    </location>
</feature>
<keyword evidence="3" id="KW-1185">Reference proteome</keyword>
<evidence type="ECO:0000256" key="1">
    <source>
        <dbReference type="SAM" id="Phobius"/>
    </source>
</evidence>
<accession>A0ABN7TQU4</accession>
<evidence type="ECO:0000313" key="3">
    <source>
        <dbReference type="Proteomes" id="UP000730618"/>
    </source>
</evidence>
<feature type="transmembrane region" description="Helical" evidence="1">
    <location>
        <begin position="296"/>
        <end position="317"/>
    </location>
</feature>
<feature type="transmembrane region" description="Helical" evidence="1">
    <location>
        <begin position="81"/>
        <end position="101"/>
    </location>
</feature>
<keyword evidence="1" id="KW-0812">Transmembrane</keyword>
<protein>
    <recommendedName>
        <fullName evidence="4">Type II secretion system protein GspF domain-containing protein</fullName>
    </recommendedName>
</protein>
<dbReference type="EMBL" id="CAJVCE010000016">
    <property type="protein sequence ID" value="CAG7651318.1"/>
    <property type="molecule type" value="Genomic_DNA"/>
</dbReference>
<proteinExistence type="predicted"/>
<reference evidence="2 3" key="1">
    <citation type="submission" date="2021-06" db="EMBL/GenBank/DDBJ databases">
        <authorList>
            <person name="Criscuolo A."/>
        </authorList>
    </citation>
    <scope>NUCLEOTIDE SEQUENCE [LARGE SCALE GENOMIC DNA]</scope>
    <source>
        <strain evidence="3">CIP 111802</strain>
    </source>
</reference>
<evidence type="ECO:0000313" key="2">
    <source>
        <dbReference type="EMBL" id="CAG7651318.1"/>
    </source>
</evidence>
<feature type="transmembrane region" description="Helical" evidence="1">
    <location>
        <begin position="12"/>
        <end position="35"/>
    </location>
</feature>
<evidence type="ECO:0008006" key="4">
    <source>
        <dbReference type="Google" id="ProtNLM"/>
    </source>
</evidence>